<reference evidence="2 3" key="1">
    <citation type="submission" date="2016-10" db="EMBL/GenBank/DDBJ databases">
        <authorList>
            <person name="de Groot N.N."/>
        </authorList>
    </citation>
    <scope>NUCLEOTIDE SEQUENCE [LARGE SCALE GENOMIC DNA]</scope>
    <source>
        <strain evidence="2 3">NLAE-zl-G419</strain>
    </source>
</reference>
<dbReference type="eggNOG" id="COG3689">
    <property type="taxonomic scope" value="Bacteria"/>
</dbReference>
<feature type="domain" description="DUF1980" evidence="1">
    <location>
        <begin position="54"/>
        <end position="168"/>
    </location>
</feature>
<dbReference type="RefSeq" id="WP_027640078.1">
    <property type="nucleotide sequence ID" value="NZ_BAAACD010000011.1"/>
</dbReference>
<dbReference type="Proteomes" id="UP000182135">
    <property type="component" value="Unassembled WGS sequence"/>
</dbReference>
<proteinExistence type="predicted"/>
<evidence type="ECO:0000259" key="1">
    <source>
        <dbReference type="Pfam" id="PF21537"/>
    </source>
</evidence>
<gene>
    <name evidence="2" type="ORF">SAMN04487885_103145</name>
</gene>
<dbReference type="AlphaFoldDB" id="A0A1I2JZT1"/>
<evidence type="ECO:0000313" key="2">
    <source>
        <dbReference type="EMBL" id="SFF58351.1"/>
    </source>
</evidence>
<dbReference type="PROSITE" id="PS51257">
    <property type="entry name" value="PROKAR_LIPOPROTEIN"/>
    <property type="match status" value="1"/>
</dbReference>
<sequence>MKNIKIVAIVVGIMLLFAGCKVNNQPKPVESDIGADDKAKNTDNVTMPYLPSDTQVNREDVLVISEKMFLTQIIDINFNFDNYKNKTIVVEGMFKMFSNQDGTQNIPAVYRRGPGCCGNDGGGGFFLKFDGELPKDNDWIKVTGKPELVKNGDFNDLYLNVTKLEVLEKRGAEFVQQ</sequence>
<dbReference type="Pfam" id="PF21537">
    <property type="entry name" value="DUF1980_C"/>
    <property type="match status" value="1"/>
</dbReference>
<accession>A0A1I2JZT1</accession>
<dbReference type="EMBL" id="FOOE01000003">
    <property type="protein sequence ID" value="SFF58351.1"/>
    <property type="molecule type" value="Genomic_DNA"/>
</dbReference>
<dbReference type="InterPro" id="IPR048447">
    <property type="entry name" value="DUF1980_C"/>
</dbReference>
<organism evidence="2 3">
    <name type="scientific">Clostridium cadaveris</name>
    <dbReference type="NCBI Taxonomy" id="1529"/>
    <lineage>
        <taxon>Bacteria</taxon>
        <taxon>Bacillati</taxon>
        <taxon>Bacillota</taxon>
        <taxon>Clostridia</taxon>
        <taxon>Eubacteriales</taxon>
        <taxon>Clostridiaceae</taxon>
        <taxon>Clostridium</taxon>
    </lineage>
</organism>
<keyword evidence="3" id="KW-1185">Reference proteome</keyword>
<protein>
    <recommendedName>
        <fullName evidence="1">DUF1980 domain-containing protein</fullName>
    </recommendedName>
</protein>
<dbReference type="GeneID" id="90545176"/>
<dbReference type="STRING" id="1529.SAMN04487885_103145"/>
<evidence type="ECO:0000313" key="3">
    <source>
        <dbReference type="Proteomes" id="UP000182135"/>
    </source>
</evidence>
<dbReference type="OrthoDB" id="9770408at2"/>
<name>A0A1I2JZT1_9CLOT</name>